<protein>
    <submittedName>
        <fullName evidence="1">Uncharacterized protein</fullName>
    </submittedName>
</protein>
<evidence type="ECO:0000313" key="2">
    <source>
        <dbReference type="Proteomes" id="UP000220397"/>
    </source>
</evidence>
<comment type="caution">
    <text evidence="1">The sequence shown here is derived from an EMBL/GenBank/DDBJ whole genome shotgun (WGS) entry which is preliminary data.</text>
</comment>
<dbReference type="AlphaFoldDB" id="A0A9X6VCC4"/>
<name>A0A9X6VCC4_BACTU</name>
<dbReference type="Proteomes" id="UP000220397">
    <property type="component" value="Unassembled WGS sequence"/>
</dbReference>
<organism evidence="1 2">
    <name type="scientific">Bacillus thuringiensis</name>
    <dbReference type="NCBI Taxonomy" id="1428"/>
    <lineage>
        <taxon>Bacteria</taxon>
        <taxon>Bacillati</taxon>
        <taxon>Bacillota</taxon>
        <taxon>Bacilli</taxon>
        <taxon>Bacillales</taxon>
        <taxon>Bacillaceae</taxon>
        <taxon>Bacillus</taxon>
        <taxon>Bacillus cereus group</taxon>
    </lineage>
</organism>
<dbReference type="EMBL" id="NTUS01000026">
    <property type="protein sequence ID" value="PFB07999.1"/>
    <property type="molecule type" value="Genomic_DNA"/>
</dbReference>
<sequence>MEMGAFCGGTVIVNQTDRVVVSGSSVIPFHKEMNGQSITTINGKCYIDGFELVNGKWKKTFKAWWHKTF</sequence>
<proteinExistence type="predicted"/>
<evidence type="ECO:0000313" key="1">
    <source>
        <dbReference type="EMBL" id="PFB07999.1"/>
    </source>
</evidence>
<reference evidence="1 2" key="1">
    <citation type="submission" date="2017-09" db="EMBL/GenBank/DDBJ databases">
        <title>Large-scale bioinformatics analysis of Bacillus genomes uncovers conserved roles of natural products in bacterial physiology.</title>
        <authorList>
            <consortium name="Agbiome Team Llc"/>
            <person name="Bleich R.M."/>
            <person name="Kirk G.J."/>
            <person name="Santa Maria K.C."/>
            <person name="Allen S.E."/>
            <person name="Farag S."/>
            <person name="Shank E.A."/>
            <person name="Bowers A."/>
        </authorList>
    </citation>
    <scope>NUCLEOTIDE SEQUENCE [LARGE SCALE GENOMIC DNA]</scope>
    <source>
        <strain evidence="1 2">AFS015413</strain>
    </source>
</reference>
<accession>A0A9X6VCC4</accession>
<gene>
    <name evidence="1" type="ORF">CN398_09745</name>
</gene>